<evidence type="ECO:0000256" key="1">
    <source>
        <dbReference type="ARBA" id="ARBA00022741"/>
    </source>
</evidence>
<dbReference type="InterPro" id="IPR017441">
    <property type="entry name" value="Protein_kinase_ATP_BS"/>
</dbReference>
<dbReference type="Pfam" id="PF00196">
    <property type="entry name" value="GerE"/>
    <property type="match status" value="1"/>
</dbReference>
<accession>A0A231GTP8</accession>
<dbReference type="InterPro" id="IPR016032">
    <property type="entry name" value="Sig_transdc_resp-reg_C-effctor"/>
</dbReference>
<dbReference type="PROSITE" id="PS00108">
    <property type="entry name" value="PROTEIN_KINASE_ST"/>
    <property type="match status" value="1"/>
</dbReference>
<evidence type="ECO:0000256" key="2">
    <source>
        <dbReference type="ARBA" id="ARBA00022840"/>
    </source>
</evidence>
<dbReference type="EC" id="2.7.11.1" evidence="7"/>
<dbReference type="Gene3D" id="1.10.10.10">
    <property type="entry name" value="Winged helix-like DNA-binding domain superfamily/Winged helix DNA-binding domain"/>
    <property type="match status" value="1"/>
</dbReference>
<dbReference type="PROSITE" id="PS50043">
    <property type="entry name" value="HTH_LUXR_2"/>
    <property type="match status" value="1"/>
</dbReference>
<keyword evidence="2 3" id="KW-0067">ATP-binding</keyword>
<dbReference type="GO" id="GO:0006355">
    <property type="term" value="P:regulation of DNA-templated transcription"/>
    <property type="evidence" value="ECO:0007669"/>
    <property type="project" value="InterPro"/>
</dbReference>
<dbReference type="Gene3D" id="3.30.200.20">
    <property type="entry name" value="Phosphorylase Kinase, domain 1"/>
    <property type="match status" value="1"/>
</dbReference>
<evidence type="ECO:0000313" key="7">
    <source>
        <dbReference type="EMBL" id="OXR39986.1"/>
    </source>
</evidence>
<dbReference type="InterPro" id="IPR011990">
    <property type="entry name" value="TPR-like_helical_dom_sf"/>
</dbReference>
<dbReference type="InterPro" id="IPR008271">
    <property type="entry name" value="Ser/Thr_kinase_AS"/>
</dbReference>
<dbReference type="GO" id="GO:0004674">
    <property type="term" value="F:protein serine/threonine kinase activity"/>
    <property type="evidence" value="ECO:0007669"/>
    <property type="project" value="UniProtKB-EC"/>
</dbReference>
<keyword evidence="7" id="KW-0418">Kinase</keyword>
<keyword evidence="7" id="KW-0808">Transferase</keyword>
<keyword evidence="8" id="KW-1185">Reference proteome</keyword>
<dbReference type="GO" id="GO:0005524">
    <property type="term" value="F:ATP binding"/>
    <property type="evidence" value="ECO:0007669"/>
    <property type="project" value="UniProtKB-UniRule"/>
</dbReference>
<dbReference type="Proteomes" id="UP000215506">
    <property type="component" value="Unassembled WGS sequence"/>
</dbReference>
<dbReference type="AlphaFoldDB" id="A0A231GTP8"/>
<gene>
    <name evidence="7" type="primary">pknK_8</name>
    <name evidence="7" type="ORF">B7C42_07937</name>
</gene>
<dbReference type="SUPFAM" id="SSF52540">
    <property type="entry name" value="P-loop containing nucleoside triphosphate hydrolases"/>
    <property type="match status" value="1"/>
</dbReference>
<evidence type="ECO:0000259" key="6">
    <source>
        <dbReference type="PROSITE" id="PS50043"/>
    </source>
</evidence>
<dbReference type="PRINTS" id="PR00038">
    <property type="entry name" value="HTHLUXR"/>
</dbReference>
<dbReference type="PANTHER" id="PTHR47691">
    <property type="entry name" value="REGULATOR-RELATED"/>
    <property type="match status" value="1"/>
</dbReference>
<evidence type="ECO:0000259" key="5">
    <source>
        <dbReference type="PROSITE" id="PS50011"/>
    </source>
</evidence>
<dbReference type="GO" id="GO:0003677">
    <property type="term" value="F:DNA binding"/>
    <property type="evidence" value="ECO:0007669"/>
    <property type="project" value="InterPro"/>
</dbReference>
<dbReference type="CDD" id="cd06170">
    <property type="entry name" value="LuxR_C_like"/>
    <property type="match status" value="1"/>
</dbReference>
<dbReference type="Gene3D" id="1.25.40.10">
    <property type="entry name" value="Tetratricopeptide repeat domain"/>
    <property type="match status" value="1"/>
</dbReference>
<dbReference type="InterPro" id="IPR058852">
    <property type="entry name" value="HTH_77"/>
</dbReference>
<feature type="binding site" evidence="3">
    <location>
        <position position="108"/>
    </location>
    <ligand>
        <name>ATP</name>
        <dbReference type="ChEBI" id="CHEBI:30616"/>
    </ligand>
</feature>
<evidence type="ECO:0000313" key="8">
    <source>
        <dbReference type="Proteomes" id="UP000215506"/>
    </source>
</evidence>
<dbReference type="InterPro" id="IPR019734">
    <property type="entry name" value="TPR_rpt"/>
</dbReference>
<dbReference type="InterPro" id="IPR000719">
    <property type="entry name" value="Prot_kinase_dom"/>
</dbReference>
<proteinExistence type="predicted"/>
<dbReference type="GO" id="GO:0043531">
    <property type="term" value="F:ADP binding"/>
    <property type="evidence" value="ECO:0007669"/>
    <property type="project" value="InterPro"/>
</dbReference>
<dbReference type="PROSITE" id="PS50011">
    <property type="entry name" value="PROTEIN_KINASE_DOM"/>
    <property type="match status" value="1"/>
</dbReference>
<dbReference type="InterPro" id="IPR036388">
    <property type="entry name" value="WH-like_DNA-bd_sf"/>
</dbReference>
<comment type="caution">
    <text evidence="7">The sequence shown here is derived from an EMBL/GenBank/DDBJ whole genome shotgun (WGS) entry which is preliminary data.</text>
</comment>
<dbReference type="Gene3D" id="1.10.510.10">
    <property type="entry name" value="Transferase(Phosphotransferase) domain 1"/>
    <property type="match status" value="1"/>
</dbReference>
<dbReference type="Pfam" id="PF00069">
    <property type="entry name" value="Pkinase"/>
    <property type="match status" value="1"/>
</dbReference>
<dbReference type="SUPFAM" id="SSF56112">
    <property type="entry name" value="Protein kinase-like (PK-like)"/>
    <property type="match status" value="1"/>
</dbReference>
<dbReference type="PRINTS" id="PR00364">
    <property type="entry name" value="DISEASERSIST"/>
</dbReference>
<dbReference type="InterPro" id="IPR002182">
    <property type="entry name" value="NB-ARC"/>
</dbReference>
<dbReference type="InterPro" id="IPR011009">
    <property type="entry name" value="Kinase-like_dom_sf"/>
</dbReference>
<dbReference type="SUPFAM" id="SSF46894">
    <property type="entry name" value="C-terminal effector domain of the bipartite response regulators"/>
    <property type="match status" value="1"/>
</dbReference>
<evidence type="ECO:0000256" key="4">
    <source>
        <dbReference type="SAM" id="MobiDB-lite"/>
    </source>
</evidence>
<dbReference type="CDD" id="cd14014">
    <property type="entry name" value="STKc_PknB_like"/>
    <property type="match status" value="1"/>
</dbReference>
<feature type="domain" description="Protein kinase" evidence="5">
    <location>
        <begin position="79"/>
        <end position="341"/>
    </location>
</feature>
<dbReference type="Pfam" id="PF00931">
    <property type="entry name" value="NB-ARC"/>
    <property type="match status" value="1"/>
</dbReference>
<dbReference type="SMART" id="SM00421">
    <property type="entry name" value="HTH_LUXR"/>
    <property type="match status" value="1"/>
</dbReference>
<dbReference type="Pfam" id="PF25872">
    <property type="entry name" value="HTH_77"/>
    <property type="match status" value="1"/>
</dbReference>
<reference evidence="7 8" key="1">
    <citation type="submission" date="2017-07" db="EMBL/GenBank/DDBJ databases">
        <title>First draft Genome Sequence of Nocardia cerradoensis isolated from human infection.</title>
        <authorList>
            <person name="Carrasco G."/>
        </authorList>
    </citation>
    <scope>NUCLEOTIDE SEQUENCE [LARGE SCALE GENOMIC DNA]</scope>
    <source>
        <strain evidence="7 8">CNM20130759</strain>
    </source>
</reference>
<evidence type="ECO:0000256" key="3">
    <source>
        <dbReference type="PROSITE-ProRule" id="PRU10141"/>
    </source>
</evidence>
<dbReference type="SUPFAM" id="SSF48452">
    <property type="entry name" value="TPR-like"/>
    <property type="match status" value="1"/>
</dbReference>
<name>A0A231GTP8_9NOCA</name>
<feature type="compositionally biased region" description="Low complexity" evidence="4">
    <location>
        <begin position="1072"/>
        <end position="1087"/>
    </location>
</feature>
<protein>
    <submittedName>
        <fullName evidence="7">Serine/threonine-protein kinase PknK</fullName>
        <ecNumber evidence="7">2.7.11.1</ecNumber>
    </submittedName>
</protein>
<sequence>MLMNAAVTLPKETTYDFVSRRGGLILIGDTLGKSEGDRKRPAVRGPHRLECAAMIDDDPLRTRRDVSSSVADELTSSGFADAEEIGHGGFGVVYRCTQVELDRTVAVKVLTAELDNANRERFFREQRAMSRLTAHPNIVTVLQVGVTTGGLPYLVMPYHRFDSLDVRLRRDGVMPVEEVLWVGVKIAGALESAHRLGIVHRDVKPGNILLTDYGEPALTDFGIAHMEGGFRTATGVLTASPAFTAPEVLGGEAATAAADVYGLGATLFCGLTGHAAFERRSGEQVVAQFVRITSQPVPDLRESGIPGNVAEVVESAMNRDPSARPSAAELGDAIRRVQRQFGYHVDEMALQVGPRQESETTGAPEQVSWPKLVAAQAPQVRSGGSELPLELTSFVGRRSELAEVKNRLATSRLVTLAGTGGVGKTRLGLRVASNARRAFADGVWVVELADVRDPALLIDVVAGVLGLRDDSARPMEHMLVEFLRPRKALLLLDNGEQVVEALACLVERLLVACPNLRILVTSREPLDVAGETVVRVAPLEVPEPGSDPALRGLLKYDAVTLFSERAAAVVPGFEVTEDNKAAVAGICARLDGLPLAIELAAARMRTMSPEQIRVRLSDRFALLTRSSRNAPRRQQTLRWCIDWSYGLCTPVEQRLWARLSVFAGGFELEAAEYVCGTDFTAENVLDVLSSLVDKSIVIRSDSGVVRFRMLETVRDFGRDQLRESDEDQVLHRRHRDWCGRLVLDAENGWIGDQQLDWLARLEREQSNLRAALDFCFSEDREASAEAGLRTAAGLWMFWSFRGLFGEGRRWLDRALANPVRSSVSDCARALHANIVMAAVQGDLQPAADLVRTARVLIERDHTPMNQALIDFGEGVLELYRDKPDHAIGFLGRAVEVLSADRRGYLHVAALMFLGWAYAMRGDTRQAIRCHENLLTITQASGETLFRSTALWGLGVAEWREGQPTRAQELLQEALRLLRSVHSPVVAALGLEGLAWIVAERDSERAAVLMGAAENLLRSTSGVSIFFPDLSHLHDECEHIARRALGDRRFDAAVRRGQAMELRTGVAYALGESASSPRASSSRAPESALTNRERQVADLVARGLTDKQIAAKLVISQRTAQGHVQHILTKLGFTSRAQIAAWSTGRAQD</sequence>
<dbReference type="SMART" id="SM00220">
    <property type="entry name" value="S_TKc"/>
    <property type="match status" value="1"/>
</dbReference>
<dbReference type="Pfam" id="PF13424">
    <property type="entry name" value="TPR_12"/>
    <property type="match status" value="1"/>
</dbReference>
<keyword evidence="1 3" id="KW-0547">Nucleotide-binding</keyword>
<dbReference type="PROSITE" id="PS00107">
    <property type="entry name" value="PROTEIN_KINASE_ATP"/>
    <property type="match status" value="1"/>
</dbReference>
<dbReference type="InterPro" id="IPR000792">
    <property type="entry name" value="Tscrpt_reg_LuxR_C"/>
</dbReference>
<dbReference type="EMBL" id="NGAF01000047">
    <property type="protein sequence ID" value="OXR39986.1"/>
    <property type="molecule type" value="Genomic_DNA"/>
</dbReference>
<organism evidence="7 8">
    <name type="scientific">Nocardia cerradoensis</name>
    <dbReference type="NCBI Taxonomy" id="85688"/>
    <lineage>
        <taxon>Bacteria</taxon>
        <taxon>Bacillati</taxon>
        <taxon>Actinomycetota</taxon>
        <taxon>Actinomycetes</taxon>
        <taxon>Mycobacteriales</taxon>
        <taxon>Nocardiaceae</taxon>
        <taxon>Nocardia</taxon>
    </lineage>
</organism>
<feature type="region of interest" description="Disordered" evidence="4">
    <location>
        <begin position="1072"/>
        <end position="1091"/>
    </location>
</feature>
<feature type="domain" description="HTH luxR-type" evidence="6">
    <location>
        <begin position="1081"/>
        <end position="1146"/>
    </location>
</feature>
<dbReference type="Gene3D" id="3.40.50.300">
    <property type="entry name" value="P-loop containing nucleotide triphosphate hydrolases"/>
    <property type="match status" value="1"/>
</dbReference>
<dbReference type="InterPro" id="IPR027417">
    <property type="entry name" value="P-loop_NTPase"/>
</dbReference>
<dbReference type="PANTHER" id="PTHR47691:SF3">
    <property type="entry name" value="HTH-TYPE TRANSCRIPTIONAL REGULATOR RV0890C-RELATED"/>
    <property type="match status" value="1"/>
</dbReference>
<dbReference type="SMART" id="SM00028">
    <property type="entry name" value="TPR"/>
    <property type="match status" value="2"/>
</dbReference>